<dbReference type="GO" id="GO:0016020">
    <property type="term" value="C:membrane"/>
    <property type="evidence" value="ECO:0007669"/>
    <property type="project" value="UniProtKB-ARBA"/>
</dbReference>
<dbReference type="SMART" id="SM00698">
    <property type="entry name" value="MORN"/>
    <property type="match status" value="5"/>
</dbReference>
<dbReference type="PANTHER" id="PTHR23084:SF179">
    <property type="entry name" value="OS10G0565000 PROTEIN"/>
    <property type="match status" value="1"/>
</dbReference>
<dbReference type="Gene3D" id="2.20.110.10">
    <property type="entry name" value="Histone H3 K4-specific methyltransferase SET7/9 N-terminal domain"/>
    <property type="match status" value="2"/>
</dbReference>
<keyword evidence="1" id="KW-0677">Repeat</keyword>
<sequence length="749" mass="84635">MSLFCFLFSTAKAILYHRCWVQVFGNGDVYEGEFHRGKCSGRGVYYYSRSGRYEGDWVDGKYDGYGVETWARGSRYHGCYWQGLRHEFGVYRFYTGDVYAGEWSNGQSHGCGVHTCEDGSRYVGEFKWGVKHGHGHYHFSDSSVLIKDWTYKDRGKGHRFDNSIVLVDPYVKLVEGRRYFGDISMKLSKFLGTYDFDSLPFDWGENYKLPNISEKDLVIYEMNVWEFTSDESSGLDSNIRGSYLGGVGIAHMIQKIENKEYMGFGDLCRDDKGAHSGILGACGNWYFFYCLHHCPKLEATLARQIQAQFQTSGKQALQYIQLGLSLSSHQKWQQQFEWCHPIGFVSLTLVLLVLSYIAAIFQVSAGLEGSILCHDRYAHCIAILFNVSRRKVGKERVPERVLSGRYCCFSFCPSSCLSQTELRFRECNHIVEFAFVEFVSALPSKVSPPGGEMLFVRPLIQSSPALIFRNQDPIPQLFWSLHQIESWLPLMPSSNALQPPYFDMSIFAQGSPPASTTPPPPPPPPSSPSPPRPPPISNALASTSAMKRTRKASLLRSVVHVDHATGKTDGPHRKKLRTYLGIVARDKVDITYENWKEVPTAQKDLIWEDIQTEFDIPEAFDTDQDSVEDIVCDKYGISKEKWAQFCQTRKDPSWESGSVDGVIDPPSPVRHHVKWKMARMNKTGEMTTKAAKEIAEKIDSFEEQATQGSIVSHRRQDVLVAAIGRPEHPGRVRAAGAGVTIKQYFGSAP</sequence>
<dbReference type="EMBL" id="QZWG01000006">
    <property type="protein sequence ID" value="RZC08595.1"/>
    <property type="molecule type" value="Genomic_DNA"/>
</dbReference>
<dbReference type="AlphaFoldDB" id="A0A445KCP8"/>
<keyword evidence="4" id="KW-1185">Reference proteome</keyword>
<evidence type="ECO:0000313" key="3">
    <source>
        <dbReference type="EMBL" id="RZC08595.1"/>
    </source>
</evidence>
<feature type="region of interest" description="Disordered" evidence="2">
    <location>
        <begin position="508"/>
        <end position="539"/>
    </location>
</feature>
<proteinExistence type="predicted"/>
<gene>
    <name evidence="3" type="ORF">D0Y65_015341</name>
</gene>
<evidence type="ECO:0000313" key="4">
    <source>
        <dbReference type="Proteomes" id="UP000289340"/>
    </source>
</evidence>
<dbReference type="FunFam" id="2.20.110.10:FF:000002">
    <property type="entry name" value="Phosphatidylinositol 4-phosphate 5-kinase 8"/>
    <property type="match status" value="2"/>
</dbReference>
<dbReference type="Proteomes" id="UP000289340">
    <property type="component" value="Chromosome 6"/>
</dbReference>
<dbReference type="PANTHER" id="PTHR23084">
    <property type="entry name" value="PHOSPHATIDYLINOSITOL-4-PHOSPHATE 5-KINASE RELATED"/>
    <property type="match status" value="1"/>
</dbReference>
<evidence type="ECO:0000256" key="1">
    <source>
        <dbReference type="ARBA" id="ARBA00022737"/>
    </source>
</evidence>
<name>A0A445KCP8_GLYSO</name>
<evidence type="ECO:0000256" key="2">
    <source>
        <dbReference type="SAM" id="MobiDB-lite"/>
    </source>
</evidence>
<dbReference type="Pfam" id="PF02493">
    <property type="entry name" value="MORN"/>
    <property type="match status" value="5"/>
</dbReference>
<dbReference type="SUPFAM" id="SSF82185">
    <property type="entry name" value="Histone H3 K4-specific methyltransferase SET7/9 N-terminal domain"/>
    <property type="match status" value="1"/>
</dbReference>
<comment type="caution">
    <text evidence="3">The sequence shown here is derived from an EMBL/GenBank/DDBJ whole genome shotgun (WGS) entry which is preliminary data.</text>
</comment>
<organism evidence="3 4">
    <name type="scientific">Glycine soja</name>
    <name type="common">Wild soybean</name>
    <dbReference type="NCBI Taxonomy" id="3848"/>
    <lineage>
        <taxon>Eukaryota</taxon>
        <taxon>Viridiplantae</taxon>
        <taxon>Streptophyta</taxon>
        <taxon>Embryophyta</taxon>
        <taxon>Tracheophyta</taxon>
        <taxon>Spermatophyta</taxon>
        <taxon>Magnoliopsida</taxon>
        <taxon>eudicotyledons</taxon>
        <taxon>Gunneridae</taxon>
        <taxon>Pentapetalae</taxon>
        <taxon>rosids</taxon>
        <taxon>fabids</taxon>
        <taxon>Fabales</taxon>
        <taxon>Fabaceae</taxon>
        <taxon>Papilionoideae</taxon>
        <taxon>50 kb inversion clade</taxon>
        <taxon>NPAAA clade</taxon>
        <taxon>indigoferoid/millettioid clade</taxon>
        <taxon>Phaseoleae</taxon>
        <taxon>Glycine</taxon>
        <taxon>Glycine subgen. Soja</taxon>
    </lineage>
</organism>
<dbReference type="InterPro" id="IPR003409">
    <property type="entry name" value="MORN"/>
</dbReference>
<feature type="compositionally biased region" description="Pro residues" evidence="2">
    <location>
        <begin position="515"/>
        <end position="536"/>
    </location>
</feature>
<dbReference type="SUPFAM" id="SSF101447">
    <property type="entry name" value="Formin homology 2 domain (FH2 domain)"/>
    <property type="match status" value="1"/>
</dbReference>
<accession>A0A445KCP8</accession>
<reference evidence="3 4" key="1">
    <citation type="submission" date="2018-09" db="EMBL/GenBank/DDBJ databases">
        <title>A high-quality reference genome of wild soybean provides a powerful tool to mine soybean genomes.</title>
        <authorList>
            <person name="Xie M."/>
            <person name="Chung C.Y.L."/>
            <person name="Li M.-W."/>
            <person name="Wong F.-L."/>
            <person name="Chan T.-F."/>
            <person name="Lam H.-M."/>
        </authorList>
    </citation>
    <scope>NUCLEOTIDE SEQUENCE [LARGE SCALE GENOMIC DNA]</scope>
    <source>
        <strain evidence="4">cv. W05</strain>
        <tissue evidence="3">Hypocotyl of etiolated seedlings</tissue>
    </source>
</reference>
<protein>
    <submittedName>
        <fullName evidence="3">Isoamylase 3, chloroplastic isoform A</fullName>
    </submittedName>
</protein>